<keyword evidence="4" id="KW-0418">Kinase</keyword>
<evidence type="ECO:0000256" key="3">
    <source>
        <dbReference type="ARBA" id="ARBA00022741"/>
    </source>
</evidence>
<protein>
    <submittedName>
        <fullName evidence="9">Dual-specificity kinase</fullName>
    </submittedName>
</protein>
<dbReference type="GO" id="GO:0004674">
    <property type="term" value="F:protein serine/threonine kinase activity"/>
    <property type="evidence" value="ECO:0007669"/>
    <property type="project" value="UniProtKB-KW"/>
</dbReference>
<evidence type="ECO:0000313" key="9">
    <source>
        <dbReference type="WBParaSite" id="ECPE_0000812801-mRNA-1"/>
    </source>
</evidence>
<dbReference type="PANTHER" id="PTHR24058:SF28">
    <property type="entry name" value="SERINE_THREONINE-PROTEIN KINASE MINIBRAIN"/>
    <property type="match status" value="1"/>
</dbReference>
<dbReference type="InterPro" id="IPR008271">
    <property type="entry name" value="Ser/Thr_kinase_AS"/>
</dbReference>
<dbReference type="Pfam" id="PF00069">
    <property type="entry name" value="Pkinase"/>
    <property type="match status" value="1"/>
</dbReference>
<name>A0A183AMC1_9TREM</name>
<reference evidence="9" key="1">
    <citation type="submission" date="2016-06" db="UniProtKB">
        <authorList>
            <consortium name="WormBaseParasite"/>
        </authorList>
    </citation>
    <scope>IDENTIFICATION</scope>
</reference>
<dbReference type="PROSITE" id="PS00108">
    <property type="entry name" value="PROTEIN_KINASE_ST"/>
    <property type="match status" value="1"/>
</dbReference>
<dbReference type="AlphaFoldDB" id="A0A183AMC1"/>
<evidence type="ECO:0000256" key="5">
    <source>
        <dbReference type="ARBA" id="ARBA00022840"/>
    </source>
</evidence>
<gene>
    <name evidence="7" type="ORF">ECPE_LOCUS8106</name>
</gene>
<dbReference type="SMART" id="SM00220">
    <property type="entry name" value="S_TKc"/>
    <property type="match status" value="1"/>
</dbReference>
<dbReference type="WBParaSite" id="ECPE_0000812801-mRNA-1">
    <property type="protein sequence ID" value="ECPE_0000812801-mRNA-1"/>
    <property type="gene ID" value="ECPE_0000812801"/>
</dbReference>
<feature type="domain" description="Protein kinase" evidence="6">
    <location>
        <begin position="1"/>
        <end position="234"/>
    </location>
</feature>
<dbReference type="InterPro" id="IPR011009">
    <property type="entry name" value="Kinase-like_dom_sf"/>
</dbReference>
<evidence type="ECO:0000313" key="8">
    <source>
        <dbReference type="Proteomes" id="UP000272942"/>
    </source>
</evidence>
<evidence type="ECO:0000259" key="6">
    <source>
        <dbReference type="PROSITE" id="PS50011"/>
    </source>
</evidence>
<keyword evidence="1" id="KW-0723">Serine/threonine-protein kinase</keyword>
<evidence type="ECO:0000313" key="7">
    <source>
        <dbReference type="EMBL" id="VDP82775.1"/>
    </source>
</evidence>
<organism evidence="9">
    <name type="scientific">Echinostoma caproni</name>
    <dbReference type="NCBI Taxonomy" id="27848"/>
    <lineage>
        <taxon>Eukaryota</taxon>
        <taxon>Metazoa</taxon>
        <taxon>Spiralia</taxon>
        <taxon>Lophotrochozoa</taxon>
        <taxon>Platyhelminthes</taxon>
        <taxon>Trematoda</taxon>
        <taxon>Digenea</taxon>
        <taxon>Plagiorchiida</taxon>
        <taxon>Echinostomata</taxon>
        <taxon>Echinostomatoidea</taxon>
        <taxon>Echinostomatidae</taxon>
        <taxon>Echinostoma</taxon>
    </lineage>
</organism>
<dbReference type="EMBL" id="UZAN01045524">
    <property type="protein sequence ID" value="VDP82775.1"/>
    <property type="molecule type" value="Genomic_DNA"/>
</dbReference>
<keyword evidence="2" id="KW-0808">Transferase</keyword>
<dbReference type="SUPFAM" id="SSF56112">
    <property type="entry name" value="Protein kinase-like (PK-like)"/>
    <property type="match status" value="1"/>
</dbReference>
<sequence length="358" mass="39438">MGHAFNFLTAYYHQFEDFLEPILNLKGHFSHHGHLCLVFELLSYNLYDLLGNTNYRGVSLNLTRKFAQQLCAALVFLSRPDVQVIHCDLKPENILLVNPKRSAIKVIDFGSSCHVSEKVYQYIQSRFYRSPEVLLNLDYDLGIDMWSLGCILVEMHTGEPLFSGSNECNFAGVEARPLRIVVGADTGGPHGRRKDEPGHAPEDYDKFIDLVQRMLVYDPRHRIRPEEALAHRFFMRKDEVAPQSNSHLVSSHPAPATTGSNGGAPIIATVQGICVANNTCPAGHPAAAVPISKTSPSFCDKGSATTATSVSMDQEMAPSYLTFAPNQDPKSIVNNSPSTSVSVPVLEATVPQTTNVDR</sequence>
<dbReference type="GO" id="GO:0005524">
    <property type="term" value="F:ATP binding"/>
    <property type="evidence" value="ECO:0007669"/>
    <property type="project" value="UniProtKB-KW"/>
</dbReference>
<accession>A0A183AMC1</accession>
<keyword evidence="3" id="KW-0547">Nucleotide-binding</keyword>
<keyword evidence="8" id="KW-1185">Reference proteome</keyword>
<evidence type="ECO:0000256" key="2">
    <source>
        <dbReference type="ARBA" id="ARBA00022679"/>
    </source>
</evidence>
<dbReference type="Proteomes" id="UP000272942">
    <property type="component" value="Unassembled WGS sequence"/>
</dbReference>
<keyword evidence="5" id="KW-0067">ATP-binding</keyword>
<dbReference type="PROSITE" id="PS50011">
    <property type="entry name" value="PROTEIN_KINASE_DOM"/>
    <property type="match status" value="1"/>
</dbReference>
<evidence type="ECO:0000256" key="4">
    <source>
        <dbReference type="ARBA" id="ARBA00022777"/>
    </source>
</evidence>
<dbReference type="Gene3D" id="1.10.510.10">
    <property type="entry name" value="Transferase(Phosphotransferase) domain 1"/>
    <property type="match status" value="1"/>
</dbReference>
<dbReference type="InterPro" id="IPR050494">
    <property type="entry name" value="Ser_Thr_dual-spec_kinase"/>
</dbReference>
<proteinExistence type="predicted"/>
<reference evidence="7 8" key="2">
    <citation type="submission" date="2018-11" db="EMBL/GenBank/DDBJ databases">
        <authorList>
            <consortium name="Pathogen Informatics"/>
        </authorList>
    </citation>
    <scope>NUCLEOTIDE SEQUENCE [LARGE SCALE GENOMIC DNA]</scope>
    <source>
        <strain evidence="7 8">Egypt</strain>
    </source>
</reference>
<dbReference type="PANTHER" id="PTHR24058">
    <property type="entry name" value="DUAL SPECIFICITY PROTEIN KINASE"/>
    <property type="match status" value="1"/>
</dbReference>
<evidence type="ECO:0000256" key="1">
    <source>
        <dbReference type="ARBA" id="ARBA00022527"/>
    </source>
</evidence>
<dbReference type="InterPro" id="IPR000719">
    <property type="entry name" value="Prot_kinase_dom"/>
</dbReference>
<dbReference type="OrthoDB" id="9332038at2759"/>